<accession>A0A2T0B5L6</accession>
<comment type="caution">
    <text evidence="2">The sequence shown here is derived from an EMBL/GenBank/DDBJ whole genome shotgun (WGS) entry which is preliminary data.</text>
</comment>
<reference evidence="2 3" key="1">
    <citation type="submission" date="2018-03" db="EMBL/GenBank/DDBJ databases">
        <title>Genome sequence of Clostridium liquoris DSM 100320.</title>
        <authorList>
            <person name="Poehlein A."/>
            <person name="Daniel R."/>
        </authorList>
    </citation>
    <scope>NUCLEOTIDE SEQUENCE [LARGE SCALE GENOMIC DNA]</scope>
    <source>
        <strain evidence="2 3">DSM 100320</strain>
    </source>
</reference>
<keyword evidence="3" id="KW-1185">Reference proteome</keyword>
<evidence type="ECO:0000313" key="2">
    <source>
        <dbReference type="EMBL" id="PRR79184.1"/>
    </source>
</evidence>
<protein>
    <submittedName>
        <fullName evidence="2">Uncharacterized protein</fullName>
    </submittedName>
</protein>
<dbReference type="OrthoDB" id="1901781at2"/>
<dbReference type="EMBL" id="PVXO01000030">
    <property type="protein sequence ID" value="PRR79184.1"/>
    <property type="molecule type" value="Genomic_DNA"/>
</dbReference>
<keyword evidence="1" id="KW-0175">Coiled coil</keyword>
<sequence>MYVDLDYNEIQSIENLINNRINELRIGIDGDAENEDEFKEIIRSYKDLLKKVENLKKKQRESNNLQKDINEIQYNEKLKIKINELVWEKLNGIENSNKTFAEVLPQGFENILKVYIYNNRDKISKAIKRLMESDKVKNKLKEEITKFISGANPMIGKFINGENVCNKIITRFSNYFDNDENMMAVIMNIDNAIDNFKNKRVTDFLMYVPYEGKKSLCDFMSNIILDFIKNKEIYEVMCTRNKNY</sequence>
<evidence type="ECO:0000256" key="1">
    <source>
        <dbReference type="SAM" id="Coils"/>
    </source>
</evidence>
<dbReference type="RefSeq" id="WP_106063169.1">
    <property type="nucleotide sequence ID" value="NZ_PVXO01000030.1"/>
</dbReference>
<name>A0A2T0B5L6_9CLOT</name>
<gene>
    <name evidence="2" type="ORF">CLLI_10290</name>
</gene>
<dbReference type="Proteomes" id="UP000239706">
    <property type="component" value="Unassembled WGS sequence"/>
</dbReference>
<proteinExistence type="predicted"/>
<dbReference type="AlphaFoldDB" id="A0A2T0B5L6"/>
<feature type="coiled-coil region" evidence="1">
    <location>
        <begin position="38"/>
        <end position="75"/>
    </location>
</feature>
<evidence type="ECO:0000313" key="3">
    <source>
        <dbReference type="Proteomes" id="UP000239706"/>
    </source>
</evidence>
<organism evidence="2 3">
    <name type="scientific">Clostridium liquoris</name>
    <dbReference type="NCBI Taxonomy" id="1289519"/>
    <lineage>
        <taxon>Bacteria</taxon>
        <taxon>Bacillati</taxon>
        <taxon>Bacillota</taxon>
        <taxon>Clostridia</taxon>
        <taxon>Eubacteriales</taxon>
        <taxon>Clostridiaceae</taxon>
        <taxon>Clostridium</taxon>
    </lineage>
</organism>